<keyword evidence="1" id="KW-0653">Protein transport</keyword>
<keyword evidence="1" id="KW-0931">ER-Golgi transport</keyword>
<evidence type="ECO:0000313" key="5">
    <source>
        <dbReference type="EnsemblPlants" id="Pp3c1_12950V3.1"/>
    </source>
</evidence>
<dbReference type="GO" id="GO:0070973">
    <property type="term" value="P:protein localization to endoplasmic reticulum exit site"/>
    <property type="evidence" value="ECO:0000318"/>
    <property type="project" value="GO_Central"/>
</dbReference>
<keyword evidence="1" id="KW-0256">Endoplasmic reticulum</keyword>
<dbReference type="EnsemblPlants" id="Pp3c1_12950V3.1">
    <property type="protein sequence ID" value="Pp3c1_12950V3.1"/>
    <property type="gene ID" value="Pp3c1_12950"/>
</dbReference>
<dbReference type="Proteomes" id="UP000006727">
    <property type="component" value="Chromosome 1"/>
</dbReference>
<dbReference type="SUPFAM" id="SSF57997">
    <property type="entry name" value="Tropomyosin"/>
    <property type="match status" value="1"/>
</dbReference>
<dbReference type="AlphaFoldDB" id="A0A2K1L805"/>
<protein>
    <recommendedName>
        <fullName evidence="1">Endoplasmic reticulum transmembrane protein</fullName>
    </recommendedName>
</protein>
<evidence type="ECO:0000256" key="2">
    <source>
        <dbReference type="SAM" id="Coils"/>
    </source>
</evidence>
<name>A0A2K1L805_PHYPA</name>
<dbReference type="InterPro" id="IPR008417">
    <property type="entry name" value="BAP29/BAP31"/>
</dbReference>
<comment type="function">
    <text evidence="1">May play a role in anterograde transport of membrane proteins from the endoplasmic reticulum to the Golgi.</text>
</comment>
<evidence type="ECO:0000313" key="6">
    <source>
        <dbReference type="Proteomes" id="UP000006727"/>
    </source>
</evidence>
<evidence type="ECO:0000256" key="3">
    <source>
        <dbReference type="SAM" id="SignalP"/>
    </source>
</evidence>
<feature type="chain" id="PRO_5044576518" description="Endoplasmic reticulum transmembrane protein" evidence="3">
    <location>
        <begin position="17"/>
        <end position="237"/>
    </location>
</feature>
<dbReference type="PANTHER" id="PTHR12701">
    <property type="entry name" value="BCR-ASSOCIATED PROTEIN, BAP"/>
    <property type="match status" value="1"/>
</dbReference>
<dbReference type="EMBL" id="ABEU02000001">
    <property type="protein sequence ID" value="PNR62169.1"/>
    <property type="molecule type" value="Genomic_DNA"/>
</dbReference>
<gene>
    <name evidence="5" type="primary">LOC112279383</name>
    <name evidence="4" type="ORF">PHYPA_000593</name>
</gene>
<organism evidence="4">
    <name type="scientific">Physcomitrium patens</name>
    <name type="common">Spreading-leaved earth moss</name>
    <name type="synonym">Physcomitrella patens</name>
    <dbReference type="NCBI Taxonomy" id="3218"/>
    <lineage>
        <taxon>Eukaryota</taxon>
        <taxon>Viridiplantae</taxon>
        <taxon>Streptophyta</taxon>
        <taxon>Embryophyta</taxon>
        <taxon>Bryophyta</taxon>
        <taxon>Bryophytina</taxon>
        <taxon>Bryopsida</taxon>
        <taxon>Funariidae</taxon>
        <taxon>Funariales</taxon>
        <taxon>Funariaceae</taxon>
        <taxon>Physcomitrium</taxon>
    </lineage>
</organism>
<evidence type="ECO:0000313" key="4">
    <source>
        <dbReference type="EMBL" id="PNR62169.1"/>
    </source>
</evidence>
<dbReference type="GeneID" id="112279383"/>
<dbReference type="OrthoDB" id="435607at2759"/>
<proteinExistence type="inferred from homology"/>
<dbReference type="PaxDb" id="3218-PP1S86_196V6.1"/>
<accession>A0A2K1L805</accession>
<keyword evidence="6" id="KW-1185">Reference proteome</keyword>
<comment type="subcellular location">
    <subcellularLocation>
        <location evidence="1">Endoplasmic reticulum membrane</location>
        <topology evidence="1">Multi-pass membrane protein</topology>
    </subcellularLocation>
</comment>
<sequence>MLPLLIAMAVVEAVVAYCLVSKVTPLVKLGQNVVDVFRSNKGARVVLKTVTGVVAVRLANDLSTVMKLHRQMEISGAHIAEQLESRSQWLEITLICFVLILKLVVSSLDLSFKRADGLKRDVDVLKGKLKGAEAEYVRLQDELSSKSDKECEALAAEVKSQKGIITTLRQKLEQAQVHINSKEKELKSVVTNLKTLEKQTEGFQNEYTRVLDDNENLRIQLSQFDRHHSSSGSKKNS</sequence>
<reference evidence="5" key="3">
    <citation type="submission" date="2020-12" db="UniProtKB">
        <authorList>
            <consortium name="EnsemblPlants"/>
        </authorList>
    </citation>
    <scope>IDENTIFICATION</scope>
</reference>
<keyword evidence="1" id="KW-0813">Transport</keyword>
<comment type="similarity">
    <text evidence="1">Belongs to the BCAP29/BCAP31 family.</text>
</comment>
<dbReference type="EnsemblPlants" id="Pp3c1_12950V3.2">
    <property type="protein sequence ID" value="Pp3c1_12950V3.2"/>
    <property type="gene ID" value="Pp3c1_12950"/>
</dbReference>
<evidence type="ECO:0000256" key="1">
    <source>
        <dbReference type="RuleBase" id="RU367026"/>
    </source>
</evidence>
<feature type="coiled-coil region" evidence="2">
    <location>
        <begin position="115"/>
        <end position="206"/>
    </location>
</feature>
<dbReference type="GO" id="GO:0006886">
    <property type="term" value="P:intracellular protein transport"/>
    <property type="evidence" value="ECO:0007669"/>
    <property type="project" value="UniProtKB-UniRule"/>
</dbReference>
<dbReference type="STRING" id="3218.A0A2K1L805"/>
<dbReference type="GO" id="GO:0006888">
    <property type="term" value="P:endoplasmic reticulum to Golgi vesicle-mediated transport"/>
    <property type="evidence" value="ECO:0000318"/>
    <property type="project" value="GO_Central"/>
</dbReference>
<reference evidence="4 6" key="1">
    <citation type="journal article" date="2008" name="Science">
        <title>The Physcomitrella genome reveals evolutionary insights into the conquest of land by plants.</title>
        <authorList>
            <person name="Rensing S."/>
            <person name="Lang D."/>
            <person name="Zimmer A."/>
            <person name="Terry A."/>
            <person name="Salamov A."/>
            <person name="Shapiro H."/>
            <person name="Nishiyama T."/>
            <person name="Perroud P.-F."/>
            <person name="Lindquist E."/>
            <person name="Kamisugi Y."/>
            <person name="Tanahashi T."/>
            <person name="Sakakibara K."/>
            <person name="Fujita T."/>
            <person name="Oishi K."/>
            <person name="Shin-I T."/>
            <person name="Kuroki Y."/>
            <person name="Toyoda A."/>
            <person name="Suzuki Y."/>
            <person name="Hashimoto A."/>
            <person name="Yamaguchi K."/>
            <person name="Sugano A."/>
            <person name="Kohara Y."/>
            <person name="Fujiyama A."/>
            <person name="Anterola A."/>
            <person name="Aoki S."/>
            <person name="Ashton N."/>
            <person name="Barbazuk W.B."/>
            <person name="Barker E."/>
            <person name="Bennetzen J."/>
            <person name="Bezanilla M."/>
            <person name="Blankenship R."/>
            <person name="Cho S.H."/>
            <person name="Dutcher S."/>
            <person name="Estelle M."/>
            <person name="Fawcett J.A."/>
            <person name="Gundlach H."/>
            <person name="Hanada K."/>
            <person name="Heyl A."/>
            <person name="Hicks K.A."/>
            <person name="Hugh J."/>
            <person name="Lohr M."/>
            <person name="Mayer K."/>
            <person name="Melkozernov A."/>
            <person name="Murata T."/>
            <person name="Nelson D."/>
            <person name="Pils B."/>
            <person name="Prigge M."/>
            <person name="Reiss B."/>
            <person name="Renner T."/>
            <person name="Rombauts S."/>
            <person name="Rushton P."/>
            <person name="Sanderfoot A."/>
            <person name="Schween G."/>
            <person name="Shiu S.-H."/>
            <person name="Stueber K."/>
            <person name="Theodoulou F.L."/>
            <person name="Tu H."/>
            <person name="Van de Peer Y."/>
            <person name="Verrier P.J."/>
            <person name="Waters E."/>
            <person name="Wood A."/>
            <person name="Yang L."/>
            <person name="Cove D."/>
            <person name="Cuming A."/>
            <person name="Hasebe M."/>
            <person name="Lucas S."/>
            <person name="Mishler D.B."/>
            <person name="Reski R."/>
            <person name="Grigoriev I."/>
            <person name="Quatrano R.S."/>
            <person name="Boore J.L."/>
        </authorList>
    </citation>
    <scope>NUCLEOTIDE SEQUENCE [LARGE SCALE GENOMIC DNA]</scope>
    <source>
        <strain evidence="5 6">cv. Gransden 2004</strain>
    </source>
</reference>
<dbReference type="Gramene" id="Pp3c1_12950V3.2">
    <property type="protein sequence ID" value="Pp3c1_12950V3.2"/>
    <property type="gene ID" value="Pp3c1_12950"/>
</dbReference>
<keyword evidence="2" id="KW-0175">Coiled coil</keyword>
<reference evidence="4 6" key="2">
    <citation type="journal article" date="2018" name="Plant J.">
        <title>The Physcomitrella patens chromosome-scale assembly reveals moss genome structure and evolution.</title>
        <authorList>
            <person name="Lang D."/>
            <person name="Ullrich K.K."/>
            <person name="Murat F."/>
            <person name="Fuchs J."/>
            <person name="Jenkins J."/>
            <person name="Haas F.B."/>
            <person name="Piednoel M."/>
            <person name="Gundlach H."/>
            <person name="Van Bel M."/>
            <person name="Meyberg R."/>
            <person name="Vives C."/>
            <person name="Morata J."/>
            <person name="Symeonidi A."/>
            <person name="Hiss M."/>
            <person name="Muchero W."/>
            <person name="Kamisugi Y."/>
            <person name="Saleh O."/>
            <person name="Blanc G."/>
            <person name="Decker E.L."/>
            <person name="van Gessel N."/>
            <person name="Grimwood J."/>
            <person name="Hayes R.D."/>
            <person name="Graham S.W."/>
            <person name="Gunter L.E."/>
            <person name="McDaniel S.F."/>
            <person name="Hoernstein S.N.W."/>
            <person name="Larsson A."/>
            <person name="Li F.W."/>
            <person name="Perroud P.F."/>
            <person name="Phillips J."/>
            <person name="Ranjan P."/>
            <person name="Rokshar D.S."/>
            <person name="Rothfels C.J."/>
            <person name="Schneider L."/>
            <person name="Shu S."/>
            <person name="Stevenson D.W."/>
            <person name="Thummler F."/>
            <person name="Tillich M."/>
            <person name="Villarreal Aguilar J.C."/>
            <person name="Widiez T."/>
            <person name="Wong G.K."/>
            <person name="Wymore A."/>
            <person name="Zhang Y."/>
            <person name="Zimmer A.D."/>
            <person name="Quatrano R.S."/>
            <person name="Mayer K.F.X."/>
            <person name="Goodstein D."/>
            <person name="Casacuberta J.M."/>
            <person name="Vandepoele K."/>
            <person name="Reski R."/>
            <person name="Cuming A.C."/>
            <person name="Tuskan G.A."/>
            <person name="Maumus F."/>
            <person name="Salse J."/>
            <person name="Schmutz J."/>
            <person name="Rensing S.A."/>
        </authorList>
    </citation>
    <scope>NUCLEOTIDE SEQUENCE [LARGE SCALE GENOMIC DNA]</scope>
    <source>
        <strain evidence="5 6">cv. Gransden 2004</strain>
    </source>
</reference>
<dbReference type="GO" id="GO:0005789">
    <property type="term" value="C:endoplasmic reticulum membrane"/>
    <property type="evidence" value="ECO:0000318"/>
    <property type="project" value="GO_Central"/>
</dbReference>
<dbReference type="OMA" id="MEMAVIL"/>
<feature type="signal peptide" evidence="3">
    <location>
        <begin position="1"/>
        <end position="16"/>
    </location>
</feature>
<dbReference type="Gene3D" id="1.10.287.1490">
    <property type="match status" value="1"/>
</dbReference>
<keyword evidence="3" id="KW-0732">Signal</keyword>
<dbReference type="RefSeq" id="XP_024369577.1">
    <property type="nucleotide sequence ID" value="XM_024513809.2"/>
</dbReference>
<dbReference type="PANTHER" id="PTHR12701:SF18">
    <property type="entry name" value="ENDOPLASMIC RETICULUM TRANSMEMBRANE PROTEIN"/>
    <property type="match status" value="1"/>
</dbReference>
<dbReference type="Gramene" id="Pp3c1_12950V3.1">
    <property type="protein sequence ID" value="Pp3c1_12950V3.1"/>
    <property type="gene ID" value="Pp3c1_12950"/>
</dbReference>